<proteinExistence type="inferred from homology"/>
<dbReference type="GO" id="GO:0005737">
    <property type="term" value="C:cytoplasm"/>
    <property type="evidence" value="ECO:0007669"/>
    <property type="project" value="TreeGrafter"/>
</dbReference>
<dbReference type="GO" id="GO:0006511">
    <property type="term" value="P:ubiquitin-dependent protein catabolic process"/>
    <property type="evidence" value="ECO:0007669"/>
    <property type="project" value="UniProtKB-UniRule"/>
</dbReference>
<evidence type="ECO:0000256" key="3">
    <source>
        <dbReference type="ARBA" id="ARBA00022786"/>
    </source>
</evidence>
<evidence type="ECO:0000313" key="10">
    <source>
        <dbReference type="Proteomes" id="UP000785200"/>
    </source>
</evidence>
<dbReference type="PROSITE" id="PS52048">
    <property type="entry name" value="UCH_DOMAIN"/>
    <property type="match status" value="1"/>
</dbReference>
<dbReference type="InterPro" id="IPR036959">
    <property type="entry name" value="Peptidase_C12_UCH_sf"/>
</dbReference>
<comment type="catalytic activity">
    <reaction evidence="1 7">
        <text>Thiol-dependent hydrolysis of ester, thioester, amide, peptide and isopeptide bonds formed by the C-terminal Gly of ubiquitin (a 76-residue protein attached to proteins as an intracellular targeting signal).</text>
        <dbReference type="EC" id="3.4.19.12"/>
    </reaction>
</comment>
<dbReference type="CDD" id="cd09616">
    <property type="entry name" value="Peptidase_C12_UCH_L1_L3"/>
    <property type="match status" value="1"/>
</dbReference>
<dbReference type="InterPro" id="IPR038765">
    <property type="entry name" value="Papain-like_cys_pep_sf"/>
</dbReference>
<name>A0A9P6VRF9_9HELO</name>
<dbReference type="GO" id="GO:0004843">
    <property type="term" value="F:cysteine-type deubiquitinase activity"/>
    <property type="evidence" value="ECO:0007669"/>
    <property type="project" value="UniProtKB-EC"/>
</dbReference>
<evidence type="ECO:0000259" key="8">
    <source>
        <dbReference type="PROSITE" id="PS52048"/>
    </source>
</evidence>
<dbReference type="Pfam" id="PF01088">
    <property type="entry name" value="Peptidase_C12"/>
    <property type="match status" value="1"/>
</dbReference>
<dbReference type="Proteomes" id="UP000785200">
    <property type="component" value="Unassembled WGS sequence"/>
</dbReference>
<dbReference type="EMBL" id="VNKQ01000002">
    <property type="protein sequence ID" value="KAG0652823.1"/>
    <property type="molecule type" value="Genomic_DNA"/>
</dbReference>
<dbReference type="PANTHER" id="PTHR10589:SF41">
    <property type="entry name" value="UBIQUITIN CARBOXYL-TERMINAL HYDROLASE"/>
    <property type="match status" value="1"/>
</dbReference>
<dbReference type="SUPFAM" id="SSF54001">
    <property type="entry name" value="Cysteine proteinases"/>
    <property type="match status" value="1"/>
</dbReference>
<comment type="similarity">
    <text evidence="6 7">Belongs to the peptidase C12 family.</text>
</comment>
<comment type="caution">
    <text evidence="9">The sequence shown here is derived from an EMBL/GenBank/DDBJ whole genome shotgun (WGS) entry which is preliminary data.</text>
</comment>
<evidence type="ECO:0000256" key="5">
    <source>
        <dbReference type="ARBA" id="ARBA00022807"/>
    </source>
</evidence>
<dbReference type="AlphaFoldDB" id="A0A9P6VRF9"/>
<feature type="domain" description="UCH catalytic" evidence="8">
    <location>
        <begin position="13"/>
        <end position="245"/>
    </location>
</feature>
<dbReference type="EC" id="3.4.19.12" evidence="7"/>
<evidence type="ECO:0000256" key="6">
    <source>
        <dbReference type="PROSITE-ProRule" id="PRU01393"/>
    </source>
</evidence>
<keyword evidence="3 7" id="KW-0833">Ubl conjugation pathway</keyword>
<reference evidence="9" key="1">
    <citation type="submission" date="2019-07" db="EMBL/GenBank/DDBJ databases">
        <title>Hyphodiscus hymeniophilus genome sequencing and assembly.</title>
        <authorList>
            <person name="Kramer G."/>
            <person name="Nodwell J."/>
        </authorList>
    </citation>
    <scope>NUCLEOTIDE SEQUENCE</scope>
    <source>
        <strain evidence="9">ATCC 34498</strain>
    </source>
</reference>
<keyword evidence="2 7" id="KW-0645">Protease</keyword>
<dbReference type="PRINTS" id="PR00707">
    <property type="entry name" value="UBCTHYDRLASE"/>
</dbReference>
<evidence type="ECO:0000256" key="4">
    <source>
        <dbReference type="ARBA" id="ARBA00022801"/>
    </source>
</evidence>
<dbReference type="GO" id="GO:0016579">
    <property type="term" value="P:protein deubiquitination"/>
    <property type="evidence" value="ECO:0007669"/>
    <property type="project" value="TreeGrafter"/>
</dbReference>
<dbReference type="InterPro" id="IPR001578">
    <property type="entry name" value="Peptidase_C12_UCH"/>
</dbReference>
<sequence length="246" mass="26572">MPIPVQIINGKKTFTVLENNPEVMTPLAHKLGLSSSLQFYDVYSLTDPDLLSVIPRPVHALLVIIPLTPAWHASRVEEDGSKAEYAGKGSSEPVIWFKQTVGEACGSIGLLHCVLNGSAKSHILPNSTFAQLRSSAIPLGMEDRAQLLYDSKELEEAHQSVAELGDTAPPDDGVGCGHFVAFVKEGGRLWELEGNRKGPVDRGELGEREDVLSERALEMGLGRIIDMEKQSGGGELRFSCIALSGE</sequence>
<organism evidence="9 10">
    <name type="scientific">Hyphodiscus hymeniophilus</name>
    <dbReference type="NCBI Taxonomy" id="353542"/>
    <lineage>
        <taxon>Eukaryota</taxon>
        <taxon>Fungi</taxon>
        <taxon>Dikarya</taxon>
        <taxon>Ascomycota</taxon>
        <taxon>Pezizomycotina</taxon>
        <taxon>Leotiomycetes</taxon>
        <taxon>Helotiales</taxon>
        <taxon>Hyphodiscaceae</taxon>
        <taxon>Hyphodiscus</taxon>
    </lineage>
</organism>
<evidence type="ECO:0000256" key="2">
    <source>
        <dbReference type="ARBA" id="ARBA00022670"/>
    </source>
</evidence>
<dbReference type="Gene3D" id="3.40.532.10">
    <property type="entry name" value="Peptidase C12, ubiquitin carboxyl-terminal hydrolase"/>
    <property type="match status" value="1"/>
</dbReference>
<evidence type="ECO:0000313" key="9">
    <source>
        <dbReference type="EMBL" id="KAG0652823.1"/>
    </source>
</evidence>
<dbReference type="FunFam" id="3.40.532.10:FF:000008">
    <property type="entry name" value="Ubiquitin carboxyl-terminal hydrolase"/>
    <property type="match status" value="1"/>
</dbReference>
<dbReference type="PANTHER" id="PTHR10589">
    <property type="entry name" value="UBIQUITIN CARBOXYL-TERMINAL HYDROLASE"/>
    <property type="match status" value="1"/>
</dbReference>
<evidence type="ECO:0000256" key="7">
    <source>
        <dbReference type="RuleBase" id="RU361215"/>
    </source>
</evidence>
<keyword evidence="10" id="KW-1185">Reference proteome</keyword>
<comment type="caution">
    <text evidence="6">Lacks conserved residue(s) required for the propagation of feature annotation.</text>
</comment>
<keyword evidence="5 7" id="KW-0788">Thiol protease</keyword>
<gene>
    <name evidence="9" type="ORF">D0Z07_0627</name>
</gene>
<keyword evidence="4 7" id="KW-0378">Hydrolase</keyword>
<accession>A0A9P6VRF9</accession>
<evidence type="ECO:0000256" key="1">
    <source>
        <dbReference type="ARBA" id="ARBA00000707"/>
    </source>
</evidence>
<dbReference type="OrthoDB" id="427186at2759"/>
<protein>
    <recommendedName>
        <fullName evidence="7">Ubiquitin carboxyl-terminal hydrolase</fullName>
        <ecNumber evidence="7">3.4.19.12</ecNumber>
    </recommendedName>
</protein>